<organism evidence="1 2">
    <name type="scientific">Oceanobacillus indicireducens</name>
    <dbReference type="NCBI Taxonomy" id="1004261"/>
    <lineage>
        <taxon>Bacteria</taxon>
        <taxon>Bacillati</taxon>
        <taxon>Bacillota</taxon>
        <taxon>Bacilli</taxon>
        <taxon>Bacillales</taxon>
        <taxon>Bacillaceae</taxon>
        <taxon>Oceanobacillus</taxon>
    </lineage>
</organism>
<comment type="caution">
    <text evidence="1">The sequence shown here is derived from an EMBL/GenBank/DDBJ whole genome shotgun (WGS) entry which is preliminary data.</text>
</comment>
<keyword evidence="2" id="KW-1185">Reference proteome</keyword>
<reference evidence="1" key="2">
    <citation type="submission" date="2020-09" db="EMBL/GenBank/DDBJ databases">
        <authorList>
            <person name="Sun Q."/>
            <person name="Ohkuma M."/>
        </authorList>
    </citation>
    <scope>NUCLEOTIDE SEQUENCE</scope>
    <source>
        <strain evidence="1">JCM 17251</strain>
    </source>
</reference>
<dbReference type="EMBL" id="BMOS01000007">
    <property type="protein sequence ID" value="GGN55044.1"/>
    <property type="molecule type" value="Genomic_DNA"/>
</dbReference>
<sequence>MPVFNIYQLNNADQLDLFFSKSDGTLDLKKVSEKMEDFIATSEDGEINGEGFLNINTTIIEDKKIIESIATGQGSLGYYNQAYISNEEVTSNRKQQTFYSKSRVFITEDNFLIILFDDTTEEKIKRNIKNLVESVGFEVTNFRLSDAIMRNIRNDYTWTEVRLERVDNESDSTKKVYYEIDAADNDNDSLIDKIYRDQGKMVQISFEMPYNKIKDGPNFITVKLYKNDHRIVINASEFPKYEDMKTFIIHLTDILIKLQKK</sequence>
<accession>A0A917XWT7</accession>
<evidence type="ECO:0000313" key="1">
    <source>
        <dbReference type="EMBL" id="GGN55044.1"/>
    </source>
</evidence>
<dbReference type="RefSeq" id="WP_188856550.1">
    <property type="nucleotide sequence ID" value="NZ_BMOS01000007.1"/>
</dbReference>
<protein>
    <submittedName>
        <fullName evidence="1">Uncharacterized protein</fullName>
    </submittedName>
</protein>
<dbReference type="Proteomes" id="UP000624041">
    <property type="component" value="Unassembled WGS sequence"/>
</dbReference>
<evidence type="ECO:0000313" key="2">
    <source>
        <dbReference type="Proteomes" id="UP000624041"/>
    </source>
</evidence>
<dbReference type="AlphaFoldDB" id="A0A917XWT7"/>
<reference evidence="1" key="1">
    <citation type="journal article" date="2014" name="Int. J. Syst. Evol. Microbiol.">
        <title>Complete genome sequence of Corynebacterium casei LMG S-19264T (=DSM 44701T), isolated from a smear-ripened cheese.</title>
        <authorList>
            <consortium name="US DOE Joint Genome Institute (JGI-PGF)"/>
            <person name="Walter F."/>
            <person name="Albersmeier A."/>
            <person name="Kalinowski J."/>
            <person name="Ruckert C."/>
        </authorList>
    </citation>
    <scope>NUCLEOTIDE SEQUENCE</scope>
    <source>
        <strain evidence="1">JCM 17251</strain>
    </source>
</reference>
<proteinExistence type="predicted"/>
<gene>
    <name evidence="1" type="ORF">GCM10007971_13440</name>
</gene>
<name>A0A917XWT7_9BACI</name>